<dbReference type="AlphaFoldDB" id="A0A2D2Q1J3"/>
<sequence length="312" mass="35396">MRQLAAIASYRYGIERDWCWRGWQSRYSFWQPPVPSDYPLLLLHGFGASLRHWRHNLRTLGTHHPTYALDLMGLGAAEKPIAPYTADFWAAQVHAFWQHLIGKPTILIGNSIGALIALTCAYRYPQMAAGVVMLSLPDPAIRDELIPRAIAPLVNSIEWLFTAQWLLRGLFYAIRRPAIVKRWAQLAYANPTCVDAELLEILLTPAYDRHADRAFSQIIQAMTRPSFGTSAKVMLQAIPQPLLLIWGQQDRFIPPQLAALFQQVHTNLQLVRLAAAGHCPHDEQPTEVNQIILEWLSTCVLEVSPHDQQTKF</sequence>
<dbReference type="GO" id="GO:0016787">
    <property type="term" value="F:hydrolase activity"/>
    <property type="evidence" value="ECO:0007669"/>
    <property type="project" value="UniProtKB-KW"/>
</dbReference>
<dbReference type="EMBL" id="CP018092">
    <property type="protein sequence ID" value="ATS18319.1"/>
    <property type="molecule type" value="Genomic_DNA"/>
</dbReference>
<evidence type="ECO:0000259" key="1">
    <source>
        <dbReference type="Pfam" id="PF00561"/>
    </source>
</evidence>
<protein>
    <submittedName>
        <fullName evidence="2">Alpha/beta hydrolase</fullName>
    </submittedName>
</protein>
<name>A0A2D2Q1J3_PARLV</name>
<dbReference type="Gene3D" id="3.40.50.1820">
    <property type="entry name" value="alpha/beta hydrolase"/>
    <property type="match status" value="1"/>
</dbReference>
<gene>
    <name evidence="2" type="ORF">BRW62_05630</name>
</gene>
<dbReference type="Proteomes" id="UP000231057">
    <property type="component" value="Chromosome"/>
</dbReference>
<dbReference type="KEGG" id="slw:BRW62_05630"/>
<dbReference type="PANTHER" id="PTHR46438">
    <property type="entry name" value="ALPHA/BETA-HYDROLASES SUPERFAMILY PROTEIN"/>
    <property type="match status" value="1"/>
</dbReference>
<dbReference type="SUPFAM" id="SSF53474">
    <property type="entry name" value="alpha/beta-Hydrolases"/>
    <property type="match status" value="1"/>
</dbReference>
<keyword evidence="2" id="KW-0378">Hydrolase</keyword>
<evidence type="ECO:0000313" key="3">
    <source>
        <dbReference type="Proteomes" id="UP000231057"/>
    </source>
</evidence>
<dbReference type="InterPro" id="IPR029058">
    <property type="entry name" value="AB_hydrolase_fold"/>
</dbReference>
<organism evidence="2 3">
    <name type="scientific">Parathermosynechococcus lividus PCC 6715</name>
    <dbReference type="NCBI Taxonomy" id="1917166"/>
    <lineage>
        <taxon>Bacteria</taxon>
        <taxon>Bacillati</taxon>
        <taxon>Cyanobacteriota</taxon>
        <taxon>Cyanophyceae</taxon>
        <taxon>Acaryochloridales</taxon>
        <taxon>Thermosynechococcaceae</taxon>
        <taxon>Parathermosynechococcus</taxon>
    </lineage>
</organism>
<feature type="domain" description="AB hydrolase-1" evidence="1">
    <location>
        <begin position="38"/>
        <end position="284"/>
    </location>
</feature>
<evidence type="ECO:0000313" key="2">
    <source>
        <dbReference type="EMBL" id="ATS18319.1"/>
    </source>
</evidence>
<accession>A0A2D2Q1J3</accession>
<dbReference type="InterPro" id="IPR000073">
    <property type="entry name" value="AB_hydrolase_1"/>
</dbReference>
<dbReference type="Pfam" id="PF00561">
    <property type="entry name" value="Abhydrolase_1"/>
    <property type="match status" value="1"/>
</dbReference>
<dbReference type="RefSeq" id="WP_099798661.1">
    <property type="nucleotide sequence ID" value="NZ_CP018092.1"/>
</dbReference>
<keyword evidence="3" id="KW-1185">Reference proteome</keyword>
<proteinExistence type="predicted"/>
<dbReference type="PANTHER" id="PTHR46438:SF2">
    <property type="entry name" value="ALPHA_BETA-HYDROLASES SUPERFAMILY PROTEIN"/>
    <property type="match status" value="1"/>
</dbReference>
<reference evidence="3" key="2">
    <citation type="journal article" date="2022" name="Front. Microbiol.">
        <title>Comparative Genomic Analysis Revealed Distinct Molecular Components and Organization of CO2-Concentrating Mechanism in Thermophilic Cyanobacteria.</title>
        <authorList>
            <person name="Tang J."/>
            <person name="Zhou H."/>
            <person name="Yao D."/>
            <person name="Riaz S."/>
            <person name="You D."/>
            <person name="Klepacz-Smolka A."/>
            <person name="Daroch M."/>
        </authorList>
    </citation>
    <scope>NUCLEOTIDE SEQUENCE [LARGE SCALE GENOMIC DNA]</scope>
    <source>
        <strain evidence="3">PCC 6715</strain>
    </source>
</reference>
<dbReference type="OrthoDB" id="9808398at2"/>
<reference evidence="2 3" key="1">
    <citation type="submission" date="2016-11" db="EMBL/GenBank/DDBJ databases">
        <title>Complete genome sequence of thermophilic cyanobacteria strain Synechococcus sp. PCC6715.</title>
        <authorList>
            <person name="Tang J."/>
            <person name="Daroch M."/>
            <person name="Liang Y."/>
            <person name="Jiang D."/>
            <person name="Shah M."/>
        </authorList>
    </citation>
    <scope>NUCLEOTIDE SEQUENCE [LARGE SCALE GENOMIC DNA]</scope>
    <source>
        <strain evidence="2 3">PCC 6715</strain>
    </source>
</reference>